<reference evidence="2 3" key="1">
    <citation type="submission" date="2024-05" db="EMBL/GenBank/DDBJ databases">
        <authorList>
            <person name="Wallberg A."/>
        </authorList>
    </citation>
    <scope>NUCLEOTIDE SEQUENCE [LARGE SCALE GENOMIC DNA]</scope>
</reference>
<keyword evidence="3" id="KW-1185">Reference proteome</keyword>
<feature type="non-terminal residue" evidence="2">
    <location>
        <position position="105"/>
    </location>
</feature>
<sequence>MLTSITVLTSKFVLTQALSSNNITGASIQCSSVVTFTRISPDIYHQQFPPDDSHKAYKLDGHSIHHCIDHRMVGGNWVYTRTDHCPQHSSPWSRSSYTGMVDTHM</sequence>
<proteinExistence type="predicted"/>
<dbReference type="Proteomes" id="UP001497623">
    <property type="component" value="Unassembled WGS sequence"/>
</dbReference>
<evidence type="ECO:0000256" key="1">
    <source>
        <dbReference type="SAM" id="SignalP"/>
    </source>
</evidence>
<evidence type="ECO:0000313" key="2">
    <source>
        <dbReference type="EMBL" id="CAL4059751.1"/>
    </source>
</evidence>
<comment type="caution">
    <text evidence="2">The sequence shown here is derived from an EMBL/GenBank/DDBJ whole genome shotgun (WGS) entry which is preliminary data.</text>
</comment>
<organism evidence="2 3">
    <name type="scientific">Meganyctiphanes norvegica</name>
    <name type="common">Northern krill</name>
    <name type="synonym">Thysanopoda norvegica</name>
    <dbReference type="NCBI Taxonomy" id="48144"/>
    <lineage>
        <taxon>Eukaryota</taxon>
        <taxon>Metazoa</taxon>
        <taxon>Ecdysozoa</taxon>
        <taxon>Arthropoda</taxon>
        <taxon>Crustacea</taxon>
        <taxon>Multicrustacea</taxon>
        <taxon>Malacostraca</taxon>
        <taxon>Eumalacostraca</taxon>
        <taxon>Eucarida</taxon>
        <taxon>Euphausiacea</taxon>
        <taxon>Euphausiidae</taxon>
        <taxon>Meganyctiphanes</taxon>
    </lineage>
</organism>
<name>A0AAV2PK24_MEGNR</name>
<keyword evidence="1" id="KW-0732">Signal</keyword>
<feature type="signal peptide" evidence="1">
    <location>
        <begin position="1"/>
        <end position="17"/>
    </location>
</feature>
<dbReference type="AlphaFoldDB" id="A0AAV2PK24"/>
<accession>A0AAV2PK24</accession>
<gene>
    <name evidence="2" type="ORF">MNOR_LOCUS794</name>
</gene>
<dbReference type="EMBL" id="CAXKWB010000188">
    <property type="protein sequence ID" value="CAL4059751.1"/>
    <property type="molecule type" value="Genomic_DNA"/>
</dbReference>
<protein>
    <submittedName>
        <fullName evidence="2">Uncharacterized protein</fullName>
    </submittedName>
</protein>
<feature type="chain" id="PRO_5043494945" evidence="1">
    <location>
        <begin position="18"/>
        <end position="105"/>
    </location>
</feature>
<evidence type="ECO:0000313" key="3">
    <source>
        <dbReference type="Proteomes" id="UP001497623"/>
    </source>
</evidence>